<evidence type="ECO:0000313" key="3">
    <source>
        <dbReference type="Proteomes" id="UP001597112"/>
    </source>
</evidence>
<dbReference type="InterPro" id="IPR054485">
    <property type="entry name" value="FlK-like_dom"/>
</dbReference>
<evidence type="ECO:0000259" key="1">
    <source>
        <dbReference type="Pfam" id="PF22636"/>
    </source>
</evidence>
<sequence length="126" mass="14355">MKSIATTQQEHRYTVQPQDVAAFHGEVVHPVCSTFVLAREIEWTTRLFVLAMKEDDEEGIGTQVSIDHKSPAFVGEEIIFTAKIESLRDHELICSYKAMVHNRLIASGQTGQKILKKETLKRIFTR</sequence>
<dbReference type="Gene3D" id="3.10.129.10">
    <property type="entry name" value="Hotdog Thioesterase"/>
    <property type="match status" value="1"/>
</dbReference>
<dbReference type="InterPro" id="IPR029069">
    <property type="entry name" value="HotDog_dom_sf"/>
</dbReference>
<dbReference type="Pfam" id="PF22636">
    <property type="entry name" value="FlK"/>
    <property type="match status" value="1"/>
</dbReference>
<keyword evidence="3" id="KW-1185">Reference proteome</keyword>
<dbReference type="PANTHER" id="PTHR36934">
    <property type="entry name" value="BLR0278 PROTEIN"/>
    <property type="match status" value="1"/>
</dbReference>
<name>A0ABW3K5U4_9BACT</name>
<dbReference type="PANTHER" id="PTHR36934:SF1">
    <property type="entry name" value="THIOESTERASE DOMAIN-CONTAINING PROTEIN"/>
    <property type="match status" value="1"/>
</dbReference>
<dbReference type="Proteomes" id="UP001597112">
    <property type="component" value="Unassembled WGS sequence"/>
</dbReference>
<organism evidence="2 3">
    <name type="scientific">Ohtaekwangia kribbensis</name>
    <dbReference type="NCBI Taxonomy" id="688913"/>
    <lineage>
        <taxon>Bacteria</taxon>
        <taxon>Pseudomonadati</taxon>
        <taxon>Bacteroidota</taxon>
        <taxon>Cytophagia</taxon>
        <taxon>Cytophagales</taxon>
        <taxon>Fulvivirgaceae</taxon>
        <taxon>Ohtaekwangia</taxon>
    </lineage>
</organism>
<proteinExistence type="predicted"/>
<protein>
    <submittedName>
        <fullName evidence="2">Thioesterase family protein</fullName>
    </submittedName>
</protein>
<gene>
    <name evidence="2" type="ORF">ACFQ21_15910</name>
</gene>
<feature type="domain" description="Fluoroacetyl-CoA-specific thioesterase-like" evidence="1">
    <location>
        <begin position="15"/>
        <end position="118"/>
    </location>
</feature>
<dbReference type="EMBL" id="JBHTKA010000007">
    <property type="protein sequence ID" value="MFD1000811.1"/>
    <property type="molecule type" value="Genomic_DNA"/>
</dbReference>
<comment type="caution">
    <text evidence="2">The sequence shown here is derived from an EMBL/GenBank/DDBJ whole genome shotgun (WGS) entry which is preliminary data.</text>
</comment>
<accession>A0ABW3K5U4</accession>
<reference evidence="3" key="1">
    <citation type="journal article" date="2019" name="Int. J. Syst. Evol. Microbiol.">
        <title>The Global Catalogue of Microorganisms (GCM) 10K type strain sequencing project: providing services to taxonomists for standard genome sequencing and annotation.</title>
        <authorList>
            <consortium name="The Broad Institute Genomics Platform"/>
            <consortium name="The Broad Institute Genome Sequencing Center for Infectious Disease"/>
            <person name="Wu L."/>
            <person name="Ma J."/>
        </authorList>
    </citation>
    <scope>NUCLEOTIDE SEQUENCE [LARGE SCALE GENOMIC DNA]</scope>
    <source>
        <strain evidence="3">CCUG 58938</strain>
    </source>
</reference>
<evidence type="ECO:0000313" key="2">
    <source>
        <dbReference type="EMBL" id="MFD1000811.1"/>
    </source>
</evidence>
<dbReference type="SUPFAM" id="SSF54637">
    <property type="entry name" value="Thioesterase/thiol ester dehydrase-isomerase"/>
    <property type="match status" value="1"/>
</dbReference>
<dbReference type="InterPro" id="IPR025540">
    <property type="entry name" value="FlK"/>
</dbReference>
<dbReference type="RefSeq" id="WP_377580266.1">
    <property type="nucleotide sequence ID" value="NZ_JBHTKA010000007.1"/>
</dbReference>